<dbReference type="InterPro" id="IPR050413">
    <property type="entry name" value="TCR_beta_variable"/>
</dbReference>
<dbReference type="PROSITE" id="PS50835">
    <property type="entry name" value="IG_LIKE"/>
    <property type="match status" value="1"/>
</dbReference>
<feature type="domain" description="Ig-like" evidence="4">
    <location>
        <begin position="21"/>
        <end position="110"/>
    </location>
</feature>
<dbReference type="InterPro" id="IPR013783">
    <property type="entry name" value="Ig-like_fold"/>
</dbReference>
<keyword evidence="2" id="KW-0391">Immunity</keyword>
<dbReference type="SUPFAM" id="SSF48726">
    <property type="entry name" value="Immunoglobulin"/>
    <property type="match status" value="1"/>
</dbReference>
<evidence type="ECO:0000256" key="3">
    <source>
        <dbReference type="SAM" id="SignalP"/>
    </source>
</evidence>
<dbReference type="GO" id="GO:0002376">
    <property type="term" value="P:immune system process"/>
    <property type="evidence" value="ECO:0007669"/>
    <property type="project" value="UniProtKB-KW"/>
</dbReference>
<protein>
    <recommendedName>
        <fullName evidence="4">Ig-like domain-containing protein</fullName>
    </recommendedName>
</protein>
<reference evidence="5" key="1">
    <citation type="submission" date="2025-08" db="UniProtKB">
        <authorList>
            <consortium name="Ensembl"/>
        </authorList>
    </citation>
    <scope>IDENTIFICATION</scope>
</reference>
<keyword evidence="1 3" id="KW-0732">Signal</keyword>
<dbReference type="Ensembl" id="ENSPSMT00000000009.1">
    <property type="protein sequence ID" value="ENSPSMP00000000009.1"/>
    <property type="gene ID" value="ENSPSMG00000000009.1"/>
</dbReference>
<dbReference type="AlphaFoldDB" id="A0A8C8YGF1"/>
<reference evidence="5" key="2">
    <citation type="submission" date="2025-09" db="UniProtKB">
        <authorList>
            <consortium name="Ensembl"/>
        </authorList>
    </citation>
    <scope>IDENTIFICATION</scope>
</reference>
<organism evidence="5 6">
    <name type="scientific">Prolemur simus</name>
    <name type="common">Greater bamboo lemur</name>
    <name type="synonym">Hapalemur simus</name>
    <dbReference type="NCBI Taxonomy" id="1328070"/>
    <lineage>
        <taxon>Eukaryota</taxon>
        <taxon>Metazoa</taxon>
        <taxon>Chordata</taxon>
        <taxon>Craniata</taxon>
        <taxon>Vertebrata</taxon>
        <taxon>Euteleostomi</taxon>
        <taxon>Mammalia</taxon>
        <taxon>Eutheria</taxon>
        <taxon>Euarchontoglires</taxon>
        <taxon>Primates</taxon>
        <taxon>Strepsirrhini</taxon>
        <taxon>Lemuriformes</taxon>
        <taxon>Lemuridae</taxon>
        <taxon>Prolemur</taxon>
    </lineage>
</organism>
<evidence type="ECO:0000313" key="5">
    <source>
        <dbReference type="Ensembl" id="ENSPSMP00000000009.1"/>
    </source>
</evidence>
<dbReference type="GO" id="GO:0005886">
    <property type="term" value="C:plasma membrane"/>
    <property type="evidence" value="ECO:0007669"/>
    <property type="project" value="TreeGrafter"/>
</dbReference>
<evidence type="ECO:0000256" key="2">
    <source>
        <dbReference type="ARBA" id="ARBA00022859"/>
    </source>
</evidence>
<evidence type="ECO:0000259" key="4">
    <source>
        <dbReference type="PROSITE" id="PS50835"/>
    </source>
</evidence>
<dbReference type="Proteomes" id="UP000694414">
    <property type="component" value="Unplaced"/>
</dbReference>
<dbReference type="Pfam" id="PF07686">
    <property type="entry name" value="V-set"/>
    <property type="match status" value="1"/>
</dbReference>
<accession>A0A8C8YGF1</accession>
<evidence type="ECO:0000256" key="1">
    <source>
        <dbReference type="ARBA" id="ARBA00022729"/>
    </source>
</evidence>
<dbReference type="GO" id="GO:0007166">
    <property type="term" value="P:cell surface receptor signaling pathway"/>
    <property type="evidence" value="ECO:0007669"/>
    <property type="project" value="TreeGrafter"/>
</dbReference>
<feature type="signal peptide" evidence="3">
    <location>
        <begin position="1"/>
        <end position="21"/>
    </location>
</feature>
<feature type="chain" id="PRO_5034763306" description="Ig-like domain-containing protein" evidence="3">
    <location>
        <begin position="22"/>
        <end position="154"/>
    </location>
</feature>
<dbReference type="InterPro" id="IPR036179">
    <property type="entry name" value="Ig-like_dom_sf"/>
</dbReference>
<sequence>MGTRLLCCAALCLLSAGSTDAGVTQTPRNRIARTGKSILLECSQTKGHDRMYWYRQDPGLGLRLIYYSLAVNSTNKGEVYEGYRVSRKEQAKFSLSLETPVPNQTALYFCASSYLHSVPWHLLSMQEHGHRGKSLCQKSTEAFVGAGCRILSFK</sequence>
<dbReference type="PANTHER" id="PTHR23268:SF54">
    <property type="entry name" value="T CELL RECEPTOR BETA VARIABLE 24-1"/>
    <property type="match status" value="1"/>
</dbReference>
<dbReference type="Gene3D" id="2.60.40.10">
    <property type="entry name" value="Immunoglobulins"/>
    <property type="match status" value="1"/>
</dbReference>
<proteinExistence type="predicted"/>
<dbReference type="InterPro" id="IPR013106">
    <property type="entry name" value="Ig_V-set"/>
</dbReference>
<dbReference type="PANTHER" id="PTHR23268">
    <property type="entry name" value="T-CELL RECEPTOR BETA CHAIN"/>
    <property type="match status" value="1"/>
</dbReference>
<dbReference type="InterPro" id="IPR007110">
    <property type="entry name" value="Ig-like_dom"/>
</dbReference>
<dbReference type="GeneTree" id="ENSGT00940000154542"/>
<name>A0A8C8YGF1_PROSS</name>
<keyword evidence="6" id="KW-1185">Reference proteome</keyword>
<evidence type="ECO:0000313" key="6">
    <source>
        <dbReference type="Proteomes" id="UP000694414"/>
    </source>
</evidence>